<evidence type="ECO:0000313" key="3">
    <source>
        <dbReference type="Proteomes" id="UP001303046"/>
    </source>
</evidence>
<reference evidence="2 3" key="1">
    <citation type="submission" date="2023-08" db="EMBL/GenBank/DDBJ databases">
        <title>A Necator americanus chromosomal reference genome.</title>
        <authorList>
            <person name="Ilik V."/>
            <person name="Petrzelkova K.J."/>
            <person name="Pardy F."/>
            <person name="Fuh T."/>
            <person name="Niatou-Singa F.S."/>
            <person name="Gouil Q."/>
            <person name="Baker L."/>
            <person name="Ritchie M.E."/>
            <person name="Jex A.R."/>
            <person name="Gazzola D."/>
            <person name="Li H."/>
            <person name="Toshio Fujiwara R."/>
            <person name="Zhan B."/>
            <person name="Aroian R.V."/>
            <person name="Pafco B."/>
            <person name="Schwarz E.M."/>
        </authorList>
    </citation>
    <scope>NUCLEOTIDE SEQUENCE [LARGE SCALE GENOMIC DNA]</scope>
    <source>
        <strain evidence="2 3">Aroian</strain>
        <tissue evidence="2">Whole animal</tissue>
    </source>
</reference>
<feature type="compositionally biased region" description="Polar residues" evidence="1">
    <location>
        <begin position="52"/>
        <end position="72"/>
    </location>
</feature>
<gene>
    <name evidence="2" type="primary">Necator_chrIV.g16912</name>
    <name evidence="2" type="ORF">RB195_003614</name>
</gene>
<dbReference type="EMBL" id="JAVFWL010000004">
    <property type="protein sequence ID" value="KAK6752302.1"/>
    <property type="molecule type" value="Genomic_DNA"/>
</dbReference>
<evidence type="ECO:0000256" key="1">
    <source>
        <dbReference type="SAM" id="MobiDB-lite"/>
    </source>
</evidence>
<sequence>MLSQKLVLKLFRKGLPKYGHLPKACSLDTGEKGEFSTTVILNRSTDKKSGTPDGSTKGVTSKPTVPASNSENFRLPTTMKPCAASLGNVLGV</sequence>
<comment type="caution">
    <text evidence="2">The sequence shown here is derived from an EMBL/GenBank/DDBJ whole genome shotgun (WGS) entry which is preliminary data.</text>
</comment>
<keyword evidence="3" id="KW-1185">Reference proteome</keyword>
<dbReference type="Proteomes" id="UP001303046">
    <property type="component" value="Unassembled WGS sequence"/>
</dbReference>
<evidence type="ECO:0000313" key="2">
    <source>
        <dbReference type="EMBL" id="KAK6752302.1"/>
    </source>
</evidence>
<feature type="region of interest" description="Disordered" evidence="1">
    <location>
        <begin position="38"/>
        <end position="74"/>
    </location>
</feature>
<protein>
    <submittedName>
        <fullName evidence="2">Uncharacterized protein</fullName>
    </submittedName>
</protein>
<proteinExistence type="predicted"/>
<accession>A0ABR1DPD3</accession>
<name>A0ABR1DPD3_NECAM</name>
<organism evidence="2 3">
    <name type="scientific">Necator americanus</name>
    <name type="common">Human hookworm</name>
    <dbReference type="NCBI Taxonomy" id="51031"/>
    <lineage>
        <taxon>Eukaryota</taxon>
        <taxon>Metazoa</taxon>
        <taxon>Ecdysozoa</taxon>
        <taxon>Nematoda</taxon>
        <taxon>Chromadorea</taxon>
        <taxon>Rhabditida</taxon>
        <taxon>Rhabditina</taxon>
        <taxon>Rhabditomorpha</taxon>
        <taxon>Strongyloidea</taxon>
        <taxon>Ancylostomatidae</taxon>
        <taxon>Bunostominae</taxon>
        <taxon>Necator</taxon>
    </lineage>
</organism>